<protein>
    <submittedName>
        <fullName evidence="1">Uncharacterized protein</fullName>
    </submittedName>
</protein>
<dbReference type="Proteomes" id="UP000314294">
    <property type="component" value="Unassembled WGS sequence"/>
</dbReference>
<accession>A0A4Z2FWC1</accession>
<reference evidence="1 2" key="1">
    <citation type="submission" date="2019-03" db="EMBL/GenBank/DDBJ databases">
        <title>First draft genome of Liparis tanakae, snailfish: a comprehensive survey of snailfish specific genes.</title>
        <authorList>
            <person name="Kim W."/>
            <person name="Song I."/>
            <person name="Jeong J.-H."/>
            <person name="Kim D."/>
            <person name="Kim S."/>
            <person name="Ryu S."/>
            <person name="Song J.Y."/>
            <person name="Lee S.K."/>
        </authorList>
    </citation>
    <scope>NUCLEOTIDE SEQUENCE [LARGE SCALE GENOMIC DNA]</scope>
    <source>
        <tissue evidence="1">Muscle</tissue>
    </source>
</reference>
<evidence type="ECO:0000313" key="1">
    <source>
        <dbReference type="EMBL" id="TNN44642.1"/>
    </source>
</evidence>
<keyword evidence="2" id="KW-1185">Reference proteome</keyword>
<comment type="caution">
    <text evidence="1">The sequence shown here is derived from an EMBL/GenBank/DDBJ whole genome shotgun (WGS) entry which is preliminary data.</text>
</comment>
<sequence>MMLTGSRAAGIRRAPRSPECVMCSLPKTQKASQEAERQRFNQHMRADLNPITWFSSVVVEMDVFTYKLHTGYGFTGLSGHIRGG</sequence>
<gene>
    <name evidence="1" type="ORF">EYF80_045151</name>
</gene>
<proteinExistence type="predicted"/>
<dbReference type="EMBL" id="SRLO01000891">
    <property type="protein sequence ID" value="TNN44642.1"/>
    <property type="molecule type" value="Genomic_DNA"/>
</dbReference>
<dbReference type="AlphaFoldDB" id="A0A4Z2FWC1"/>
<evidence type="ECO:0000313" key="2">
    <source>
        <dbReference type="Proteomes" id="UP000314294"/>
    </source>
</evidence>
<organism evidence="1 2">
    <name type="scientific">Liparis tanakae</name>
    <name type="common">Tanaka's snailfish</name>
    <dbReference type="NCBI Taxonomy" id="230148"/>
    <lineage>
        <taxon>Eukaryota</taxon>
        <taxon>Metazoa</taxon>
        <taxon>Chordata</taxon>
        <taxon>Craniata</taxon>
        <taxon>Vertebrata</taxon>
        <taxon>Euteleostomi</taxon>
        <taxon>Actinopterygii</taxon>
        <taxon>Neopterygii</taxon>
        <taxon>Teleostei</taxon>
        <taxon>Neoteleostei</taxon>
        <taxon>Acanthomorphata</taxon>
        <taxon>Eupercaria</taxon>
        <taxon>Perciformes</taxon>
        <taxon>Cottioidei</taxon>
        <taxon>Cottales</taxon>
        <taxon>Liparidae</taxon>
        <taxon>Liparis</taxon>
    </lineage>
</organism>
<name>A0A4Z2FWC1_9TELE</name>